<sequence length="233" mass="24089">MSRVLISRSLRLAQPTCAPRIATRATRLSSCFHTSAARSAAANLNPNTISAITEREKLITNADGPVPDGPTAQAQRHAGQPLTSAVISDIMQGEQLITGLNGPIAGGPAAYVQKIADVAATGAEQNSGVLDSATISAITDAEKRLTGSDEPAKGGPTAQAQKHANEPINPSNLHDITEAEKKITGGERVKGGPTATAQSELSRINNMIQSIQTNDLAEGATANISSLALMRLL</sequence>
<evidence type="ECO:0000313" key="2">
    <source>
        <dbReference type="EMBL" id="KAK9415464.1"/>
    </source>
</evidence>
<accession>A0ABR2ULR9</accession>
<feature type="region of interest" description="Disordered" evidence="1">
    <location>
        <begin position="145"/>
        <end position="174"/>
    </location>
</feature>
<reference evidence="2 3" key="1">
    <citation type="journal article" date="2024" name="J. Plant Pathol.">
        <title>Sequence and assembly of the genome of Seiridium unicorne, isolate CBS 538.82, causal agent of cypress canker disease.</title>
        <authorList>
            <person name="Scali E."/>
            <person name="Rocca G.D."/>
            <person name="Danti R."/>
            <person name="Garbelotto M."/>
            <person name="Barberini S."/>
            <person name="Baroncelli R."/>
            <person name="Emiliani G."/>
        </authorList>
    </citation>
    <scope>NUCLEOTIDE SEQUENCE [LARGE SCALE GENOMIC DNA]</scope>
    <source>
        <strain evidence="2 3">BM-138-508</strain>
    </source>
</reference>
<comment type="caution">
    <text evidence="2">The sequence shown here is derived from an EMBL/GenBank/DDBJ whole genome shotgun (WGS) entry which is preliminary data.</text>
</comment>
<dbReference type="EMBL" id="JARVKF010000416">
    <property type="protein sequence ID" value="KAK9415464.1"/>
    <property type="molecule type" value="Genomic_DNA"/>
</dbReference>
<evidence type="ECO:0000256" key="1">
    <source>
        <dbReference type="SAM" id="MobiDB-lite"/>
    </source>
</evidence>
<organism evidence="2 3">
    <name type="scientific">Seiridium unicorne</name>
    <dbReference type="NCBI Taxonomy" id="138068"/>
    <lineage>
        <taxon>Eukaryota</taxon>
        <taxon>Fungi</taxon>
        <taxon>Dikarya</taxon>
        <taxon>Ascomycota</taxon>
        <taxon>Pezizomycotina</taxon>
        <taxon>Sordariomycetes</taxon>
        <taxon>Xylariomycetidae</taxon>
        <taxon>Amphisphaeriales</taxon>
        <taxon>Sporocadaceae</taxon>
        <taxon>Seiridium</taxon>
    </lineage>
</organism>
<dbReference type="Proteomes" id="UP001408356">
    <property type="component" value="Unassembled WGS sequence"/>
</dbReference>
<proteinExistence type="predicted"/>
<feature type="region of interest" description="Disordered" evidence="1">
    <location>
        <begin position="60"/>
        <end position="80"/>
    </location>
</feature>
<keyword evidence="3" id="KW-1185">Reference proteome</keyword>
<protein>
    <submittedName>
        <fullName evidence="2">Uncharacterized protein</fullName>
    </submittedName>
</protein>
<evidence type="ECO:0000313" key="3">
    <source>
        <dbReference type="Proteomes" id="UP001408356"/>
    </source>
</evidence>
<name>A0ABR2ULR9_9PEZI</name>
<gene>
    <name evidence="2" type="ORF">SUNI508_10488</name>
</gene>
<feature type="compositionally biased region" description="Polar residues" evidence="1">
    <location>
        <begin position="158"/>
        <end position="174"/>
    </location>
</feature>